<feature type="domain" description="Deacetylase sirtuin-type" evidence="5">
    <location>
        <begin position="13"/>
        <end position="294"/>
    </location>
</feature>
<name>A0A3E1K802_9GAMM</name>
<protein>
    <recommendedName>
        <fullName evidence="1">protein acetyllysine N-acetyltransferase</fullName>
        <ecNumber evidence="1">2.3.1.286</ecNumber>
    </recommendedName>
</protein>
<evidence type="ECO:0000313" key="6">
    <source>
        <dbReference type="EMBL" id="RFF30151.1"/>
    </source>
</evidence>
<dbReference type="OrthoDB" id="9800582at2"/>
<dbReference type="EMBL" id="QUZK01000037">
    <property type="protein sequence ID" value="RFF30151.1"/>
    <property type="molecule type" value="Genomic_DNA"/>
</dbReference>
<dbReference type="AlphaFoldDB" id="A0A3E1K802"/>
<accession>A0A3E1K802</accession>
<dbReference type="EC" id="2.3.1.286" evidence="1"/>
<feature type="binding site" evidence="4">
    <location>
        <position position="199"/>
    </location>
    <ligand>
        <name>Zn(2+)</name>
        <dbReference type="ChEBI" id="CHEBI:29105"/>
    </ligand>
</feature>
<evidence type="ECO:0000256" key="2">
    <source>
        <dbReference type="ARBA" id="ARBA00022679"/>
    </source>
</evidence>
<dbReference type="InterPro" id="IPR029035">
    <property type="entry name" value="DHS-like_NAD/FAD-binding_dom"/>
</dbReference>
<feature type="binding site" evidence="4">
    <location>
        <position position="145"/>
    </location>
    <ligand>
        <name>Zn(2+)</name>
        <dbReference type="ChEBI" id="CHEBI:29105"/>
    </ligand>
</feature>
<dbReference type="InterPro" id="IPR050134">
    <property type="entry name" value="NAD-dep_sirtuin_deacylases"/>
</dbReference>
<dbReference type="PANTHER" id="PTHR11085">
    <property type="entry name" value="NAD-DEPENDENT PROTEIN DEACYLASE SIRTUIN-5, MITOCHONDRIAL-RELATED"/>
    <property type="match status" value="1"/>
</dbReference>
<keyword evidence="7" id="KW-1185">Reference proteome</keyword>
<proteinExistence type="predicted"/>
<dbReference type="GO" id="GO:0046872">
    <property type="term" value="F:metal ion binding"/>
    <property type="evidence" value="ECO:0007669"/>
    <property type="project" value="UniProtKB-KW"/>
</dbReference>
<dbReference type="PANTHER" id="PTHR11085:SF10">
    <property type="entry name" value="NAD-DEPENDENT PROTEIN DEACYLASE SIRTUIN-5, MITOCHONDRIAL-RELATED"/>
    <property type="match status" value="1"/>
</dbReference>
<sequence length="300" mass="32250">MPASIRIPEMRASEPVDVPAGDIARLAGFIDAHDRLAVLTGAGISTHSGIPAYRDGSGRWLQRRPILFQDFMRCEHTRRRYWARSYFGWPVMAKAAVNAAHEALVALERGGRLAKVITQNVDGLHRRAGQAGLVELHGRLDRVHCLDCGTVGCRAELQRRLAELNRNWTADVQGINADGDARLDDSDWPGFRVAGCPACGGTLKPQVVFFGETVPRQTHEAVGEALSRATALLVVGSSLVVGSAYRLVRDAAARGLPVAAVNRGRTRADELLAFKVDAGCETALSAAADLCLGRASGRGR</sequence>
<comment type="caution">
    <text evidence="6">The sequence shown here is derived from an EMBL/GenBank/DDBJ whole genome shotgun (WGS) entry which is preliminary data.</text>
</comment>
<dbReference type="InterPro" id="IPR026590">
    <property type="entry name" value="Ssirtuin_cat_dom"/>
</dbReference>
<dbReference type="SUPFAM" id="SSF52467">
    <property type="entry name" value="DHS-like NAD/FAD-binding domain"/>
    <property type="match status" value="1"/>
</dbReference>
<dbReference type="GO" id="GO:0017136">
    <property type="term" value="F:histone deacetylase activity, NAD-dependent"/>
    <property type="evidence" value="ECO:0007669"/>
    <property type="project" value="TreeGrafter"/>
</dbReference>
<keyword evidence="4" id="KW-0862">Zinc</keyword>
<organism evidence="6 7">
    <name type="scientific">Wenzhouxiangella sediminis</name>
    <dbReference type="NCBI Taxonomy" id="1792836"/>
    <lineage>
        <taxon>Bacteria</taxon>
        <taxon>Pseudomonadati</taxon>
        <taxon>Pseudomonadota</taxon>
        <taxon>Gammaproteobacteria</taxon>
        <taxon>Chromatiales</taxon>
        <taxon>Wenzhouxiangellaceae</taxon>
        <taxon>Wenzhouxiangella</taxon>
    </lineage>
</organism>
<evidence type="ECO:0000256" key="4">
    <source>
        <dbReference type="PROSITE-ProRule" id="PRU00236"/>
    </source>
</evidence>
<keyword evidence="2" id="KW-0808">Transferase</keyword>
<keyword evidence="4" id="KW-0479">Metal-binding</keyword>
<dbReference type="NCBIfam" id="NF003738">
    <property type="entry name" value="PRK05333.1"/>
    <property type="match status" value="1"/>
</dbReference>
<feature type="binding site" evidence="4">
    <location>
        <position position="196"/>
    </location>
    <ligand>
        <name>Zn(2+)</name>
        <dbReference type="ChEBI" id="CHEBI:29105"/>
    </ligand>
</feature>
<evidence type="ECO:0000256" key="3">
    <source>
        <dbReference type="ARBA" id="ARBA00023027"/>
    </source>
</evidence>
<evidence type="ECO:0000256" key="1">
    <source>
        <dbReference type="ARBA" id="ARBA00012928"/>
    </source>
</evidence>
<feature type="binding site" evidence="4">
    <location>
        <position position="148"/>
    </location>
    <ligand>
        <name>Zn(2+)</name>
        <dbReference type="ChEBI" id="CHEBI:29105"/>
    </ligand>
</feature>
<dbReference type="Proteomes" id="UP000260351">
    <property type="component" value="Unassembled WGS sequence"/>
</dbReference>
<gene>
    <name evidence="6" type="ORF">DZC52_08715</name>
</gene>
<dbReference type="GO" id="GO:0070403">
    <property type="term" value="F:NAD+ binding"/>
    <property type="evidence" value="ECO:0007669"/>
    <property type="project" value="InterPro"/>
</dbReference>
<dbReference type="Gene3D" id="3.40.50.1220">
    <property type="entry name" value="TPP-binding domain"/>
    <property type="match status" value="1"/>
</dbReference>
<reference evidence="6 7" key="1">
    <citation type="submission" date="2018-08" db="EMBL/GenBank/DDBJ databases">
        <title>Wenzhouxiangella salilacus sp. nov., a novel bacterium isolated from a saline lake in Xinjiang Province, China.</title>
        <authorList>
            <person name="Han S."/>
        </authorList>
    </citation>
    <scope>NUCLEOTIDE SEQUENCE [LARGE SCALE GENOMIC DNA]</scope>
    <source>
        <strain evidence="6 7">XDB06</strain>
    </source>
</reference>
<dbReference type="RefSeq" id="WP_116650752.1">
    <property type="nucleotide sequence ID" value="NZ_QUZK01000037.1"/>
</dbReference>
<dbReference type="PROSITE" id="PS50305">
    <property type="entry name" value="SIRTUIN"/>
    <property type="match status" value="1"/>
</dbReference>
<dbReference type="InterPro" id="IPR003000">
    <property type="entry name" value="Sirtuin"/>
</dbReference>
<dbReference type="Pfam" id="PF02146">
    <property type="entry name" value="SIR2"/>
    <property type="match status" value="1"/>
</dbReference>
<feature type="active site" description="Proton acceptor" evidence="4">
    <location>
        <position position="137"/>
    </location>
</feature>
<evidence type="ECO:0000313" key="7">
    <source>
        <dbReference type="Proteomes" id="UP000260351"/>
    </source>
</evidence>
<dbReference type="Gene3D" id="3.30.1600.10">
    <property type="entry name" value="SIR2/SIRT2 'Small Domain"/>
    <property type="match status" value="1"/>
</dbReference>
<dbReference type="InterPro" id="IPR026591">
    <property type="entry name" value="Sirtuin_cat_small_dom_sf"/>
</dbReference>
<evidence type="ECO:0000259" key="5">
    <source>
        <dbReference type="PROSITE" id="PS50305"/>
    </source>
</evidence>
<keyword evidence="3" id="KW-0520">NAD</keyword>